<comment type="caution">
    <text evidence="1">The sequence shown here is derived from an EMBL/GenBank/DDBJ whole genome shotgun (WGS) entry which is preliminary data.</text>
</comment>
<name>A0AAN8YN46_SOLBU</name>
<reference evidence="1 2" key="1">
    <citation type="submission" date="2024-02" db="EMBL/GenBank/DDBJ databases">
        <title>de novo genome assembly of Solanum bulbocastanum strain 11H21.</title>
        <authorList>
            <person name="Hosaka A.J."/>
        </authorList>
    </citation>
    <scope>NUCLEOTIDE SEQUENCE [LARGE SCALE GENOMIC DNA]</scope>
    <source>
        <tissue evidence="1">Young leaves</tissue>
    </source>
</reference>
<protein>
    <submittedName>
        <fullName evidence="1">Uncharacterized protein</fullName>
    </submittedName>
</protein>
<sequence length="371" mass="41378">MGTAGRSRRCRMRKLTALEMKLWCYLSEHGNISVQQQTNINGLGRLANSSQVYYHHVNSVPIVSQSAMMSPFPASSHFSKSSVIASTYNTSSLQADQVFDKLSMKHQYVESNTDIESIEDTTTPKIGNIRSVEANSVNEPSSITEDLVFDKIPHTIVRSNIHDMKVIGHDFEHSVSTVAKVYNDSLCKETKVPLVVLHDTYTSNNDEEEYSHDNVALFEYFPPLNTSEFSVAFACQGTVMSSASSLLAEIDYSFLRTISCWHDSPEEHRGGNQNRSTFCLDFHSCKCNWVDTGQECTLSELSFGRTNCTTYSIQAVVVLTIGVGIFDTGAGNDLPTRNSTDTKNNCLFDCCLDGWNLFFVYSLEHYSSPCS</sequence>
<dbReference type="Proteomes" id="UP001371456">
    <property type="component" value="Unassembled WGS sequence"/>
</dbReference>
<gene>
    <name evidence="1" type="ORF">RDI58_001347</name>
</gene>
<organism evidence="1 2">
    <name type="scientific">Solanum bulbocastanum</name>
    <name type="common">Wild potato</name>
    <dbReference type="NCBI Taxonomy" id="147425"/>
    <lineage>
        <taxon>Eukaryota</taxon>
        <taxon>Viridiplantae</taxon>
        <taxon>Streptophyta</taxon>
        <taxon>Embryophyta</taxon>
        <taxon>Tracheophyta</taxon>
        <taxon>Spermatophyta</taxon>
        <taxon>Magnoliopsida</taxon>
        <taxon>eudicotyledons</taxon>
        <taxon>Gunneridae</taxon>
        <taxon>Pentapetalae</taxon>
        <taxon>asterids</taxon>
        <taxon>lamiids</taxon>
        <taxon>Solanales</taxon>
        <taxon>Solanaceae</taxon>
        <taxon>Solanoideae</taxon>
        <taxon>Solaneae</taxon>
        <taxon>Solanum</taxon>
    </lineage>
</organism>
<evidence type="ECO:0000313" key="2">
    <source>
        <dbReference type="Proteomes" id="UP001371456"/>
    </source>
</evidence>
<keyword evidence="2" id="KW-1185">Reference proteome</keyword>
<evidence type="ECO:0000313" key="1">
    <source>
        <dbReference type="EMBL" id="KAK6803563.1"/>
    </source>
</evidence>
<dbReference type="EMBL" id="JBANQN010000001">
    <property type="protein sequence ID" value="KAK6803563.1"/>
    <property type="molecule type" value="Genomic_DNA"/>
</dbReference>
<proteinExistence type="predicted"/>
<dbReference type="AlphaFoldDB" id="A0AAN8YN46"/>
<accession>A0AAN8YN46</accession>